<evidence type="ECO:0000256" key="2">
    <source>
        <dbReference type="ARBA" id="ARBA00013932"/>
    </source>
</evidence>
<comment type="caution">
    <text evidence="7">The sequence shown here is derived from an EMBL/GenBank/DDBJ whole genome shotgun (WGS) entry which is preliminary data.</text>
</comment>
<dbReference type="PANTHER" id="PTHR11618">
    <property type="entry name" value="TRANSCRIPTION INITIATION FACTOR IIB-RELATED"/>
    <property type="match status" value="1"/>
</dbReference>
<keyword evidence="4" id="KW-0805">Transcription regulation</keyword>
<organism evidence="7 8">
    <name type="scientific">Euplotes crassus</name>
    <dbReference type="NCBI Taxonomy" id="5936"/>
    <lineage>
        <taxon>Eukaryota</taxon>
        <taxon>Sar</taxon>
        <taxon>Alveolata</taxon>
        <taxon>Ciliophora</taxon>
        <taxon>Intramacronucleata</taxon>
        <taxon>Spirotrichea</taxon>
        <taxon>Hypotrichia</taxon>
        <taxon>Euplotida</taxon>
        <taxon>Euplotidae</taxon>
        <taxon>Moneuplotes</taxon>
    </lineage>
</organism>
<sequence length="343" mass="38898">MTSNPPTRAYQAFSLPEGPNKSHYIDYSNDLPIPKQAAKKRYKEVIKAQMESAFCDDCHTRSVVVHEREGTRVCKNCGDVKEFSMIDESAEWRNMGTEKSVMDRTGGNLNPHLENYGVESNITGTNAEESFMKNANKRFVTTTDRNIKAGNMIMKRFSSQLNLTKACFDMAMDLYSASEKKNILRGKSYEAKLTACIYMACKIVGRPRDLRDLLSVLRVKRRDVTKCYKLIARSMPSAQVNTNYEEKVSALCRNLSITDYIEKACRQCVDIIRERELLTGKNPNTIAGVAIYIVTKDSPCPQSFGQIAEAAGLSEVTIRKSLRYVEKITKELIPKWFLPYIKS</sequence>
<dbReference type="InterPro" id="IPR013763">
    <property type="entry name" value="Cyclin-like_dom"/>
</dbReference>
<protein>
    <recommendedName>
        <fullName evidence="2">Transcription initiation factor IIB</fullName>
    </recommendedName>
</protein>
<reference evidence="7" key="1">
    <citation type="submission" date="2023-07" db="EMBL/GenBank/DDBJ databases">
        <authorList>
            <consortium name="AG Swart"/>
            <person name="Singh M."/>
            <person name="Singh A."/>
            <person name="Seah K."/>
            <person name="Emmerich C."/>
        </authorList>
    </citation>
    <scope>NUCLEOTIDE SEQUENCE</scope>
    <source>
        <strain evidence="7">DP1</strain>
    </source>
</reference>
<dbReference type="GO" id="GO:0097550">
    <property type="term" value="C:transcription preinitiation complex"/>
    <property type="evidence" value="ECO:0007669"/>
    <property type="project" value="TreeGrafter"/>
</dbReference>
<evidence type="ECO:0000256" key="3">
    <source>
        <dbReference type="ARBA" id="ARBA00022737"/>
    </source>
</evidence>
<evidence type="ECO:0000259" key="6">
    <source>
        <dbReference type="SMART" id="SM00385"/>
    </source>
</evidence>
<accession>A0AAD1US58</accession>
<name>A0AAD1US58_EUPCR</name>
<dbReference type="SUPFAM" id="SSF47954">
    <property type="entry name" value="Cyclin-like"/>
    <property type="match status" value="2"/>
</dbReference>
<dbReference type="Gene3D" id="1.10.472.170">
    <property type="match status" value="1"/>
</dbReference>
<evidence type="ECO:0000313" key="7">
    <source>
        <dbReference type="EMBL" id="CAI2372425.1"/>
    </source>
</evidence>
<evidence type="ECO:0000313" key="8">
    <source>
        <dbReference type="Proteomes" id="UP001295684"/>
    </source>
</evidence>
<keyword evidence="5" id="KW-0804">Transcription</keyword>
<dbReference type="Proteomes" id="UP001295684">
    <property type="component" value="Unassembled WGS sequence"/>
</dbReference>
<evidence type="ECO:0000256" key="5">
    <source>
        <dbReference type="ARBA" id="ARBA00023163"/>
    </source>
</evidence>
<dbReference type="Gene3D" id="1.10.472.10">
    <property type="entry name" value="Cyclin-like"/>
    <property type="match status" value="1"/>
</dbReference>
<proteinExistence type="inferred from homology"/>
<dbReference type="Pfam" id="PF00382">
    <property type="entry name" value="TFIIB"/>
    <property type="match status" value="2"/>
</dbReference>
<evidence type="ECO:0000256" key="1">
    <source>
        <dbReference type="ARBA" id="ARBA00010857"/>
    </source>
</evidence>
<dbReference type="GO" id="GO:0070897">
    <property type="term" value="P:transcription preinitiation complex assembly"/>
    <property type="evidence" value="ECO:0007669"/>
    <property type="project" value="InterPro"/>
</dbReference>
<dbReference type="SUPFAM" id="SSF57783">
    <property type="entry name" value="Zinc beta-ribbon"/>
    <property type="match status" value="1"/>
</dbReference>
<dbReference type="PANTHER" id="PTHR11618:SF13">
    <property type="entry name" value="TRANSCRIPTION INITIATION FACTOR IIB"/>
    <property type="match status" value="1"/>
</dbReference>
<keyword evidence="3" id="KW-0677">Repeat</keyword>
<dbReference type="PROSITE" id="PS00782">
    <property type="entry name" value="TFIIB"/>
    <property type="match status" value="1"/>
</dbReference>
<dbReference type="EMBL" id="CAMPGE010013711">
    <property type="protein sequence ID" value="CAI2372425.1"/>
    <property type="molecule type" value="Genomic_DNA"/>
</dbReference>
<dbReference type="InterPro" id="IPR023486">
    <property type="entry name" value="TFIIB_CS"/>
</dbReference>
<dbReference type="PRINTS" id="PR00685">
    <property type="entry name" value="TIFACTORIIB"/>
</dbReference>
<dbReference type="InterPro" id="IPR036915">
    <property type="entry name" value="Cyclin-like_sf"/>
</dbReference>
<dbReference type="GO" id="GO:0005634">
    <property type="term" value="C:nucleus"/>
    <property type="evidence" value="ECO:0007669"/>
    <property type="project" value="TreeGrafter"/>
</dbReference>
<evidence type="ECO:0000256" key="4">
    <source>
        <dbReference type="ARBA" id="ARBA00023015"/>
    </source>
</evidence>
<keyword evidence="8" id="KW-1185">Reference proteome</keyword>
<gene>
    <name evidence="7" type="ORF">ECRASSUSDP1_LOCUS13755</name>
</gene>
<dbReference type="GO" id="GO:0017025">
    <property type="term" value="F:TBP-class protein binding"/>
    <property type="evidence" value="ECO:0007669"/>
    <property type="project" value="InterPro"/>
</dbReference>
<comment type="similarity">
    <text evidence="1">Belongs to the TFIIB family.</text>
</comment>
<dbReference type="InterPro" id="IPR000812">
    <property type="entry name" value="TFIIB"/>
</dbReference>
<dbReference type="AlphaFoldDB" id="A0AAD1US58"/>
<dbReference type="InterPro" id="IPR013150">
    <property type="entry name" value="TFIIB_cyclin"/>
</dbReference>
<dbReference type="SMART" id="SM00385">
    <property type="entry name" value="CYCLIN"/>
    <property type="match status" value="1"/>
</dbReference>
<feature type="domain" description="Cyclin-like" evidence="6">
    <location>
        <begin position="152"/>
        <end position="233"/>
    </location>
</feature>